<dbReference type="InterPro" id="IPR027417">
    <property type="entry name" value="P-loop_NTPase"/>
</dbReference>
<dbReference type="GO" id="GO:0005886">
    <property type="term" value="C:plasma membrane"/>
    <property type="evidence" value="ECO:0007669"/>
    <property type="project" value="TreeGrafter"/>
</dbReference>
<protein>
    <submittedName>
        <fullName evidence="1">ABC transporter ATP-binding protein</fullName>
    </submittedName>
</protein>
<dbReference type="Gene3D" id="3.40.50.300">
    <property type="entry name" value="P-loop containing nucleotide triphosphate hydrolases"/>
    <property type="match status" value="1"/>
</dbReference>
<gene>
    <name evidence="1" type="ORF">IAC29_03715</name>
</gene>
<evidence type="ECO:0000313" key="1">
    <source>
        <dbReference type="EMBL" id="MBO8448362.1"/>
    </source>
</evidence>
<evidence type="ECO:0000313" key="2">
    <source>
        <dbReference type="Proteomes" id="UP000810252"/>
    </source>
</evidence>
<sequence>MSFVFQNTCLFKTTLLENIMYGNPSASMTDVERAVCMARCGDIVDRLPLGLKTRIGAGGTYLSGPEFSWKLF</sequence>
<name>A0A9D9EI46_9BACT</name>
<dbReference type="PANTHER" id="PTHR24222">
    <property type="entry name" value="ABC TRANSPORTER B FAMILY"/>
    <property type="match status" value="1"/>
</dbReference>
<dbReference type="GO" id="GO:0005524">
    <property type="term" value="F:ATP binding"/>
    <property type="evidence" value="ECO:0007669"/>
    <property type="project" value="UniProtKB-KW"/>
</dbReference>
<dbReference type="InterPro" id="IPR039421">
    <property type="entry name" value="Type_1_exporter"/>
</dbReference>
<proteinExistence type="predicted"/>
<reference evidence="1" key="2">
    <citation type="journal article" date="2021" name="PeerJ">
        <title>Extensive microbial diversity within the chicken gut microbiome revealed by metagenomics and culture.</title>
        <authorList>
            <person name="Gilroy R."/>
            <person name="Ravi A."/>
            <person name="Getino M."/>
            <person name="Pursley I."/>
            <person name="Horton D.L."/>
            <person name="Alikhan N.F."/>
            <person name="Baker D."/>
            <person name="Gharbi K."/>
            <person name="Hall N."/>
            <person name="Watson M."/>
            <person name="Adriaenssens E.M."/>
            <person name="Foster-Nyarko E."/>
            <person name="Jarju S."/>
            <person name="Secka A."/>
            <person name="Antonio M."/>
            <person name="Oren A."/>
            <person name="Chaudhuri R.R."/>
            <person name="La Ragione R."/>
            <person name="Hildebrand F."/>
            <person name="Pallen M.J."/>
        </authorList>
    </citation>
    <scope>NUCLEOTIDE SEQUENCE</scope>
    <source>
        <strain evidence="1">20514</strain>
    </source>
</reference>
<dbReference type="SUPFAM" id="SSF52540">
    <property type="entry name" value="P-loop containing nucleoside triphosphate hydrolases"/>
    <property type="match status" value="1"/>
</dbReference>
<dbReference type="Proteomes" id="UP000810252">
    <property type="component" value="Unassembled WGS sequence"/>
</dbReference>
<dbReference type="EMBL" id="JADIMQ010000052">
    <property type="protein sequence ID" value="MBO8448362.1"/>
    <property type="molecule type" value="Genomic_DNA"/>
</dbReference>
<dbReference type="AlphaFoldDB" id="A0A9D9EI46"/>
<accession>A0A9D9EI46</accession>
<keyword evidence="1" id="KW-0547">Nucleotide-binding</keyword>
<dbReference type="PANTHER" id="PTHR24222:SF76">
    <property type="entry name" value="MYCOBACTIN IMPORT ATP-BINDING_PERMEASE PROTEIN IRTB"/>
    <property type="match status" value="1"/>
</dbReference>
<comment type="caution">
    <text evidence="1">The sequence shown here is derived from an EMBL/GenBank/DDBJ whole genome shotgun (WGS) entry which is preliminary data.</text>
</comment>
<reference evidence="1" key="1">
    <citation type="submission" date="2020-10" db="EMBL/GenBank/DDBJ databases">
        <authorList>
            <person name="Gilroy R."/>
        </authorList>
    </citation>
    <scope>NUCLEOTIDE SEQUENCE</scope>
    <source>
        <strain evidence="1">20514</strain>
    </source>
</reference>
<dbReference type="GO" id="GO:0042626">
    <property type="term" value="F:ATPase-coupled transmembrane transporter activity"/>
    <property type="evidence" value="ECO:0007669"/>
    <property type="project" value="TreeGrafter"/>
</dbReference>
<organism evidence="1 2">
    <name type="scientific">Candidatus Cryptobacteroides merdigallinarum</name>
    <dbReference type="NCBI Taxonomy" id="2840770"/>
    <lineage>
        <taxon>Bacteria</taxon>
        <taxon>Pseudomonadati</taxon>
        <taxon>Bacteroidota</taxon>
        <taxon>Bacteroidia</taxon>
        <taxon>Bacteroidales</taxon>
        <taxon>Candidatus Cryptobacteroides</taxon>
    </lineage>
</organism>
<keyword evidence="1" id="KW-0067">ATP-binding</keyword>